<comment type="function">
    <text evidence="9">Nuclear chaperone required for maturation and nuclear export of pre-60S ribosome subunits.</text>
</comment>
<evidence type="ECO:0000259" key="12">
    <source>
        <dbReference type="PROSITE" id="PS50234"/>
    </source>
</evidence>
<dbReference type="GO" id="GO:0000027">
    <property type="term" value="P:ribosomal large subunit assembly"/>
    <property type="evidence" value="ECO:0007669"/>
    <property type="project" value="InterPro"/>
</dbReference>
<feature type="compositionally biased region" description="Polar residues" evidence="11">
    <location>
        <begin position="4933"/>
        <end position="4943"/>
    </location>
</feature>
<evidence type="ECO:0000256" key="1">
    <source>
        <dbReference type="ARBA" id="ARBA00004604"/>
    </source>
</evidence>
<dbReference type="PANTHER" id="PTHR48103">
    <property type="entry name" value="MIDASIN-RELATED"/>
    <property type="match status" value="1"/>
</dbReference>
<dbReference type="PROSITE" id="PS00675">
    <property type="entry name" value="SIGMA54_INTERACT_1"/>
    <property type="match status" value="1"/>
</dbReference>
<evidence type="ECO:0000256" key="8">
    <source>
        <dbReference type="ARBA" id="ARBA00023242"/>
    </source>
</evidence>
<gene>
    <name evidence="13" type="ORF">O6P43_018349</name>
</gene>
<keyword evidence="6 9" id="KW-0067">ATP-binding</keyword>
<reference evidence="13" key="1">
    <citation type="journal article" date="2023" name="Science">
        <title>Elucidation of the pathway for biosynthesis of saponin adjuvants from the soapbark tree.</title>
        <authorList>
            <person name="Reed J."/>
            <person name="Orme A."/>
            <person name="El-Demerdash A."/>
            <person name="Owen C."/>
            <person name="Martin L.B.B."/>
            <person name="Misra R.C."/>
            <person name="Kikuchi S."/>
            <person name="Rejzek M."/>
            <person name="Martin A.C."/>
            <person name="Harkess A."/>
            <person name="Leebens-Mack J."/>
            <person name="Louveau T."/>
            <person name="Stephenson M.J."/>
            <person name="Osbourn A."/>
        </authorList>
    </citation>
    <scope>NUCLEOTIDE SEQUENCE</scope>
    <source>
        <strain evidence="13">S10</strain>
    </source>
</reference>
<feature type="compositionally biased region" description="Basic and acidic residues" evidence="11">
    <location>
        <begin position="4890"/>
        <end position="4902"/>
    </location>
</feature>
<dbReference type="InterPro" id="IPR002035">
    <property type="entry name" value="VWF_A"/>
</dbReference>
<dbReference type="FunFam" id="3.40.50.300:FF:000142">
    <property type="entry name" value="Midasin"/>
    <property type="match status" value="1"/>
</dbReference>
<evidence type="ECO:0000313" key="14">
    <source>
        <dbReference type="Proteomes" id="UP001163823"/>
    </source>
</evidence>
<dbReference type="FunFam" id="3.40.50.300:FF:001368">
    <property type="entry name" value="Midasin"/>
    <property type="match status" value="1"/>
</dbReference>
<comment type="similarity">
    <text evidence="3 9">Belongs to the midasin family.</text>
</comment>
<feature type="compositionally biased region" description="Acidic residues" evidence="11">
    <location>
        <begin position="4775"/>
        <end position="4809"/>
    </location>
</feature>
<organism evidence="13 14">
    <name type="scientific">Quillaja saponaria</name>
    <name type="common">Soap bark tree</name>
    <dbReference type="NCBI Taxonomy" id="32244"/>
    <lineage>
        <taxon>Eukaryota</taxon>
        <taxon>Viridiplantae</taxon>
        <taxon>Streptophyta</taxon>
        <taxon>Embryophyta</taxon>
        <taxon>Tracheophyta</taxon>
        <taxon>Spermatophyta</taxon>
        <taxon>Magnoliopsida</taxon>
        <taxon>eudicotyledons</taxon>
        <taxon>Gunneridae</taxon>
        <taxon>Pentapetalae</taxon>
        <taxon>rosids</taxon>
        <taxon>fabids</taxon>
        <taxon>Fabales</taxon>
        <taxon>Quillajaceae</taxon>
        <taxon>Quillaja</taxon>
    </lineage>
</organism>
<keyword evidence="10" id="KW-0175">Coiled coil</keyword>
<feature type="region of interest" description="Disordered" evidence="11">
    <location>
        <begin position="4620"/>
        <end position="5014"/>
    </location>
</feature>
<dbReference type="GO" id="GO:0000055">
    <property type="term" value="P:ribosomal large subunit export from nucleus"/>
    <property type="evidence" value="ECO:0007669"/>
    <property type="project" value="TreeGrafter"/>
</dbReference>
<evidence type="ECO:0000256" key="11">
    <source>
        <dbReference type="SAM" id="MobiDB-lite"/>
    </source>
</evidence>
<keyword evidence="7 9" id="KW-0143">Chaperone</keyword>
<keyword evidence="8 9" id="KW-0539">Nucleus</keyword>
<dbReference type="GO" id="GO:0005654">
    <property type="term" value="C:nucleoplasm"/>
    <property type="evidence" value="ECO:0007669"/>
    <property type="project" value="UniProtKB-SubCell"/>
</dbReference>
<sequence>MAIDGSFSLESSLERFLARCPKLQCFPQFDLLAKRGPNVTEEEVVNVVAEVFLHPKYTIPLMGCFCPIAQKIVDKAIALLRLVPNLRSNSNEKVVEDEVEKVLDEVANVIEYYDRCGRGLNLHELACLAFCRALDLAPFLLGSVLIYFKFAPPPFERLLMEREIPNMCFEVGTCAVQAAQISYRLLIMEPERFCKLWDWSYFLELIKLSANLESGSTMEGVKVMENLKWCAVKILSVVLKMSDTAAASLNVGSEAAFRCLLRWKEFCQDVSLEKASWYVESSDQNELDTLYESMEFNQEKCLQSFMLSSTTISTLQFNEVEPPSRRQRLATWDDISMHNQFLLTSAMKKSFERVLLAVSQKWPVLLYGPVGSGKSALITKLARDSGNQVLSIQMDDQIDGRTLVGGYVCTERPGEFRWQPGSLTQAAQNGFWIVFEDIDRAPSDVHSILLPLLEGANSFVAGPGEETRIAESFRLFCTVSTLSVDASHNTVGGSLSVLWRRVMIGPPSNEDLQSIVKAWYPDLERIVDNIIETFTRVNSTVSHAGSSASGSCLSKFSLRDLLKWCKRITGLDFSFDGGSLSEYQCYCIYKEAVDVFAAFSSSARERSTIMEEIAKLWAVPISVAVTLNSHDKPIIQDSFTDLKIGRVSLQRFQTSLYEQKKPFVGIRSSLHLLERLACSVKYNEPVLLVGETGTGKTTLVQNLALRLGQKLTVLNLSQQSDVADLVGGFKPMDAQFVYFPLYKEFEDLFSKTFSMKKNEDFFAQLRKHLTGKKWRKLLSGFLKGIDFFRKSVEPEISDSGEKRKKLLDEEKIQAWEKFSLKLENVCAQRDASSGVVFSFVEGSFVTALRNGEWILLDEVNLAPPETLQRVIGVLEGENGSLCLAERGDAGYIHRHPNFRIFACMNPATDAGKRDLPFSLRSRFIEYFVDDILDHEDLTLFIGQFINGGHLDCELVNKIACFYKAAKKESDERLEDGANQKPQYSLRSLFRALEYMRKAERKFGLQKALYDGFSMFFLTLLDEPSTKIMNQMILSYLLGGHIPPHVPFDRYLTSKPITYSGNYVLTKSVREHLGKLARAILIKRYPVLLQGPTSSGKTSLVQYLAGITGHEFVRINNHEHTDLQEYLGSYITDVSGKLVFHEGVLVRAVRNGYWIVLDELNLAPSDVLEALNRLLDDNRELFVPELQVTIRAHPDFMLFATQNPPTLYGGRKMLSRAFRNRFVEIYVGEIPENELSTILEKRCEIPESYAKKMVEVMKELQLHRQSSRVFAGKYGFITPRDLFRWADRFRKFGKSYEDLAKDGYYLLAERLRDEDEKLVVQEALERHLRVKLIRNNLYDQESIGGNSISHLHNGGGTESPESVILTKSMRRLCFLVERCFQLREPVLLVGETGGGKTTVCQLLSTCLHLKLHILNCHQYTETSDFLGGFRPVRERSRLMSNYEEMIEQLKKLKAFTNFPEDIAISSDIDQASSTLDRLDFMIRKYKEGQICHPGVTIDDFGLFEKMKSDLDVLHQKWQTIFMWQDGPLVKAMKDGDLLLLDEISLADDSVLERLNSVLEPERKLSLAEKGGSEMEKITAHPNFFVLSTMNPGGDYGKKELSPALRNRFTEIWVPSVSDLDELRDIAIRRIPKAKLVNVAEPSYQAKLSVIVDAMLKFWEWFIQLYPGRMLTVRDLVSWVAFFNVTEASLGPEFAALHGVFLVLLDGISLGTGLSKSDADELRKRCLCFLLGKLMVDERHILFTKLSRLENYGWGDFGPTGDISPIDDMQCDNNFGISPFYIRKGCENCEVGGFEFLAPTTCRNALRVLRAMQLPRPVLLEGSPGVGKTSLIVALGNFSGHRVVRINLSEQTDMMDLLGSDLPVECDEGMKFSWSDGILLQALKEGSWVLLDELNLAPQSVLEGLNAILDHRAEVFIPELGHTYKCPPSFRVFACQNPSHQGGGRKGLPKSFLNRFTKVYIDELVEDDYLFICSSLYPSIPRPLLSKLVLFNKRMHEDTMLHHKFAQDGSPWEFNLRDVIRSCQIIQGAPDNVKEYSFLNILYIQRMRAAADRREVLRLYEDVFEVKPFINPYPRVQVSSKYLVVGNTSVRRSRVQASVTKSRHLKILPGIRQSLEAAAQCLEHQWLCILIGPPSSGKTSLIRLLAQLTGNVLNEINLSSATDISELLGSFEQYDALRNFRSIIARIENYVNEYCSLQLELSKQDFIYQREDLITRWVVFLSSMNYDVLSGSPSVHVENWNRVLSSLGYLLEIIEQIKLGMEKNALPVSWSTKELDDAKKSILKLQGGHLRRPFSTKFEWVMGLLIKAIEQGEWIVLENANLCNPTVLDRINSLVEPSGSITINERGIVDGNPLIVRPHPNFRMFLTVNPNCGEVSRAMRNRGVEIFMMQPNWLLDGRSGYNYEEIELKDVKRFLILSGIPLAKLADSMAKAHCYASHKGQHFDVQITYLELSRWVQLFQQLLRSGNQPMWSLQISWEHIYLSSLGEKEGGIIVRNAKVAYLSVAKLSELDSSLACSLCLPGGWPMPSKLRDFIYYSKEASVVQNCMYLESLGAQYASYEYGVAQNRCSMYSSLDACGYARTYLMDMRTLNQIMFPSTSNVKISDSGRITKCDVEMLEKMILYASNWTLEQATVSDFKLYLLWFSWFSSKLQPFCQVFSYFLTSIKQVMDHPLWNYICCRHRERTCFHEVDSDFQPPLLSLELVDLSASKSTTKLSSKFLCNAINCIAPVRLTYQQWGAESRHDCNDEVRDYLPLLRSLRELEEEILNKFVDQSFMLVESPSFDILIRLYSDLLEDHIQFWHAIISSQLDYLLLSWHSLMKDAGKLREFCPEEVGIFLRVSQNFHKLSSSEKSLLWVHGGHPYMPPSCNLYNKQCQLLKLGESVWPTKTVTLKQGATKSCLIDLIASCNPELKFRAMEGFSMLLSIMEKCGHDDDDAPVVEQLEDVYQMLVRRFEHEKHNLQMNTGYKEFGVLEESSAACCTFTPDILCTISGFNSWQDTLPLVDRTSLFWDMELLQELQSIFSDNPEGLQCVFGLVSKLVDSAMKFSLTLSSRAPQMFLPHQKILWTMNAWTTVEGVNAKTASFVLEMWFRWHQSLWILCPESIKSFSKIEGHSVVDVSLPCMLIQPVNTATIWQIMQSPLVLKDYFVHRLKFRVTSCNLWISSHVGAHLPSFLLSAARSLFQQIIYAHKRSFDAGDFVAIKSYLQSFQKNSATEESIQLVSNLIASSRHRRLKQSVHVLIVPLLRQLYLHCTSADHNYNLGRAWLWIGGLRFHLLLSNGDIDPAMKYYCEYSQIVEKISSLELEIQVRQECEYLSGQNSTAEADKRREQILENLHAERQKLQRKIVFRPDHRKFMKLKNECDEFLKVVTNLEVMLCNIEAMDLQYSINQVYNWQETASCFIDRLMDEYDAYNDIIQPIQVSIYEMKLGLSLVLSGTLQKAYLSKIGLENMDLVMETIYTVMRFPRGASSKSISVNYNNGLNGIPSYNVDFAADFHSVNMGLLENLVALSNGTNSDKTVSVMQIKASILQNILVLVAHSVANAKLMDKQSFLLLEKIFNEFASLWMSMKDQAKTKSDYNAQQYKFKPRGFKIESIIEVDISTLGKLYATDTFSEWKELLCQEESTETKETTKDYEISEEEWKLLDDTNLSNVVVIHDHLFGSNDLSQTPGNFQVSDADCLLSFTNSYTLGVDLIKGLGNLVLSSLDAKLVPEHLLHLCLDYGRKFISSHKSSTRYNFYKDSNDPVMARMLEALAPLQKQVISLLNEWQDDHDLRKVVDVIDMLLTIPSSTPLAKALSGLQFLLHKCHALQESGSKFSLSQQLEAIVKLVNSWHKVESDSWPALLDEVQDQCESNAGKLWFPLYSVLQDKSPAAHVEYCQSTIESLEDFIQTSSIGEYRKRLQLLFAFLGQTYTSGSLASCLSPFEIYRATCLYNLFGFYVQFLPMVLEHIEDSRKKIETELKDLMQLCRWEQTKSYLFIEKSKRARQKLRKLIQKYTEVLQQPVMLLLNQDAAKKGINALSLHSNNVVTGFLDNSLSSAELDQRLIRDENRSLWFDECSKKVYAALQNLQLKKISVHDIMSLYSKNPEVVGSTTSPFSSSQPVFLAQEGWKAVWYTVENVYKTAIHCGDIWKETKKGQGKRRALSDLLKLLESSGLSRHKAAYGEGQLKNWWFVQPSNDVQYLLLTQSRLSSGVFGVHSSYEIEILSHESPLTEWKSATEYYFKSVASVLLLQKICLNPHKSITREQVDRASSFATQLIEMQQKQLVAANCFDKDLKRLSECVSTLEKLYSHSPIANNVTVYECSILPEQYATFKCMWQQKQLFDSLCAITYEELLLLRTFKESHSNTCQAVQASVSKMLACIEEYLPVFSKSKELLNYYLIGQKKGITAVSHSSYPYIVTKQMEQLVSQNFLTIKDFEVRLRLLRLQNVERSSVKDVLLCHLEEVIKKARVIEEELNSAVRVNYKLVDPVDDVNMCNDKCSDSKGFDEAVKGTFEHIENSLQHLFSSSDLHAVEESMVNITSWEFLFHTFASNLGLDSLSDMLLKTIVCGEKLVNHTGNEICCHSSKVGEHFRHLHLSMDLILNFGNELLKNFLAMHRAVSTTTYVIANVLASLYSEGYGTSGESEADDETLDTSKDASGTGMGEGTGLKDVSDQITDEDQLLGTDEQPSEKHDTSSEVPNKNAKGVEMEQDIDADTFSVSEDSEEDNNQDDEEEKQLDTEMGPTGTDSEVVDEKLWNKEEGEIPNNGSEKHEVGPSVTDRDRSNRELRAKDDGDAAADEPGELNLNEVDEQIDEIGSQEDIADKEDSDDMNKDKNAPCSDPTEMRLDELDQNPDDEMDLDEREDTDSMEKEDPEDQGESAENGKHEEEGPCPTDEIMAEGHNEQVGGTPEREDLGRDREENAEMDSLKPQGDVSEAGFSDLVNDHVSDEKLASQSKGDWQTSDPKHAAPESNWSRSSTNDPALLGGLPSKNMSDMDFMVADASNNGGITNSQPNNLSQQEQSFGQENQPNPYRNLGSALEEWKEKVKIYGDIQADNMEVQDKINDENAEEYGYVSELEKGTAQAIGPATSDQIDRNIDGNKGDEDSLPAQKDVLPKMQFDKQNLENPIRNSASSLKNETVEQLKQLGLNKSVDEGSIGVGENENGYPEKIYENLVSLKKSYLSKGIHKPSELSMHDNDLGKAEDPAEVSNEVKDNATALWRRYEMSTTKLSQELAEQLRLVMEPTVASKLQGDYRTGKRINMKKVIPYIASHYRKDKIWLRRTRPNKRDYQVVIAVDDSRSMSESRCGSVAVESLVTVCRAVSQLEMGNLAVASFGTKGNIKLLHDFDRPFTGEAGVKMISNLTFKQENTIADEPVVDLLKYLNEMLDTAVAKARLPSGQNPLQQLVLIIADGRFHEKENLKHCVRDVLTGKRLVAFLLLDSPEESIMDVKEASFESGNIKFSSYMDSFPFPYYILLRNIEALPRTLADLLRQWFELTQYSRD</sequence>
<dbReference type="GO" id="GO:0016887">
    <property type="term" value="F:ATP hydrolysis activity"/>
    <property type="evidence" value="ECO:0007669"/>
    <property type="project" value="InterPro"/>
</dbReference>
<dbReference type="FunFam" id="3.40.50.410:FF:000114">
    <property type="entry name" value="Midasin"/>
    <property type="match status" value="1"/>
</dbReference>
<evidence type="ECO:0000256" key="7">
    <source>
        <dbReference type="ARBA" id="ARBA00023186"/>
    </source>
</evidence>
<dbReference type="PROSITE" id="PS50234">
    <property type="entry name" value="VWFA"/>
    <property type="match status" value="1"/>
</dbReference>
<feature type="compositionally biased region" description="Basic and acidic residues" evidence="11">
    <location>
        <begin position="4732"/>
        <end position="4742"/>
    </location>
</feature>
<dbReference type="InterPro" id="IPR041190">
    <property type="entry name" value="Midasin_AAA_lid_5"/>
</dbReference>
<dbReference type="SUPFAM" id="SSF53300">
    <property type="entry name" value="vWA-like"/>
    <property type="match status" value="1"/>
</dbReference>
<dbReference type="CDD" id="cd00009">
    <property type="entry name" value="AAA"/>
    <property type="match status" value="3"/>
</dbReference>
<dbReference type="FunFam" id="3.40.50.300:FF:001861">
    <property type="entry name" value="Midasin"/>
    <property type="match status" value="1"/>
</dbReference>
<evidence type="ECO:0000256" key="3">
    <source>
        <dbReference type="ARBA" id="ARBA00007188"/>
    </source>
</evidence>
<feature type="coiled-coil region" evidence="10">
    <location>
        <begin position="3946"/>
        <end position="4001"/>
    </location>
</feature>
<dbReference type="InterPro" id="IPR036465">
    <property type="entry name" value="vWFA_dom_sf"/>
</dbReference>
<accession>A0AAD7PPL5</accession>
<comment type="caution">
    <text evidence="13">The sequence shown here is derived from an EMBL/GenBank/DDBJ whole genome shotgun (WGS) entry which is preliminary data.</text>
</comment>
<dbReference type="InterPro" id="IPR040848">
    <property type="entry name" value="AAA_lid_7"/>
</dbReference>
<dbReference type="InterPro" id="IPR025662">
    <property type="entry name" value="Sigma_54_int_dom_ATP-bd_1"/>
</dbReference>
<feature type="compositionally biased region" description="Polar residues" evidence="11">
    <location>
        <begin position="4983"/>
        <end position="5012"/>
    </location>
</feature>
<dbReference type="FunFam" id="3.40.50.300:FF:002238">
    <property type="entry name" value="Midasin"/>
    <property type="match status" value="1"/>
</dbReference>
<dbReference type="EMBL" id="JARAOO010000007">
    <property type="protein sequence ID" value="KAJ7963223.1"/>
    <property type="molecule type" value="Genomic_DNA"/>
</dbReference>
<keyword evidence="5 9" id="KW-0547">Nucleotide-binding</keyword>
<name>A0AAD7PPL5_QUISA</name>
<dbReference type="PANTHER" id="PTHR48103:SF2">
    <property type="entry name" value="MIDASIN"/>
    <property type="match status" value="1"/>
</dbReference>
<dbReference type="InterPro" id="IPR012099">
    <property type="entry name" value="Midasin"/>
</dbReference>
<feature type="compositionally biased region" description="Acidic residues" evidence="11">
    <location>
        <begin position="4830"/>
        <end position="4845"/>
    </location>
</feature>
<dbReference type="Proteomes" id="UP001163823">
    <property type="component" value="Chromosome 7"/>
</dbReference>
<dbReference type="Pfam" id="PF17865">
    <property type="entry name" value="AAA_lid_5"/>
    <property type="match status" value="1"/>
</dbReference>
<feature type="compositionally biased region" description="Acidic residues" evidence="11">
    <location>
        <begin position="4702"/>
        <end position="4716"/>
    </location>
</feature>
<evidence type="ECO:0000256" key="9">
    <source>
        <dbReference type="PIRNR" id="PIRNR010340"/>
    </source>
</evidence>
<dbReference type="FunFam" id="3.40.50.300:FF:000582">
    <property type="entry name" value="Midasin"/>
    <property type="match status" value="1"/>
</dbReference>
<dbReference type="KEGG" id="qsa:O6P43_018349"/>
<evidence type="ECO:0000256" key="2">
    <source>
        <dbReference type="ARBA" id="ARBA00004642"/>
    </source>
</evidence>
<dbReference type="InterPro" id="IPR003593">
    <property type="entry name" value="AAA+_ATPase"/>
</dbReference>
<dbReference type="GO" id="GO:0030687">
    <property type="term" value="C:preribosome, large subunit precursor"/>
    <property type="evidence" value="ECO:0007669"/>
    <property type="project" value="TreeGrafter"/>
</dbReference>
<proteinExistence type="inferred from homology"/>
<comment type="subcellular location">
    <subcellularLocation>
        <location evidence="1">Nucleus</location>
        <location evidence="1">Nucleolus</location>
    </subcellularLocation>
    <subcellularLocation>
        <location evidence="2">Nucleus</location>
        <location evidence="2">Nucleoplasm</location>
    </subcellularLocation>
</comment>
<dbReference type="Pfam" id="PF17867">
    <property type="entry name" value="AAA_lid_7"/>
    <property type="match status" value="3"/>
</dbReference>
<feature type="domain" description="VWFA" evidence="12">
    <location>
        <begin position="5272"/>
        <end position="5472"/>
    </location>
</feature>
<evidence type="ECO:0000256" key="5">
    <source>
        <dbReference type="ARBA" id="ARBA00022741"/>
    </source>
</evidence>
<feature type="compositionally biased region" description="Basic and acidic residues" evidence="11">
    <location>
        <begin position="4923"/>
        <end position="4932"/>
    </location>
</feature>
<dbReference type="SMART" id="SM00382">
    <property type="entry name" value="AAA"/>
    <property type="match status" value="6"/>
</dbReference>
<evidence type="ECO:0000256" key="4">
    <source>
        <dbReference type="ARBA" id="ARBA00017143"/>
    </source>
</evidence>
<dbReference type="PIRSF" id="PIRSF010340">
    <property type="entry name" value="Midasin"/>
    <property type="match status" value="1"/>
</dbReference>
<protein>
    <recommendedName>
        <fullName evidence="4 9">Midasin</fullName>
    </recommendedName>
</protein>
<evidence type="ECO:0000256" key="6">
    <source>
        <dbReference type="ARBA" id="ARBA00022840"/>
    </source>
</evidence>
<dbReference type="SUPFAM" id="SSF52540">
    <property type="entry name" value="P-loop containing nucleoside triphosphate hydrolases"/>
    <property type="match status" value="6"/>
</dbReference>
<dbReference type="InterPro" id="IPR027417">
    <property type="entry name" value="P-loop_NTPase"/>
</dbReference>
<keyword evidence="14" id="KW-1185">Reference proteome</keyword>
<dbReference type="GO" id="GO:0005730">
    <property type="term" value="C:nucleolus"/>
    <property type="evidence" value="ECO:0007669"/>
    <property type="project" value="UniProtKB-SubCell"/>
</dbReference>
<evidence type="ECO:0000256" key="10">
    <source>
        <dbReference type="SAM" id="Coils"/>
    </source>
</evidence>
<dbReference type="Pfam" id="PF07728">
    <property type="entry name" value="AAA_5"/>
    <property type="match status" value="7"/>
</dbReference>
<dbReference type="GO" id="GO:0005524">
    <property type="term" value="F:ATP binding"/>
    <property type="evidence" value="ECO:0007669"/>
    <property type="project" value="UniProtKB-KW"/>
</dbReference>
<evidence type="ECO:0000313" key="13">
    <source>
        <dbReference type="EMBL" id="KAJ7963223.1"/>
    </source>
</evidence>
<feature type="compositionally biased region" description="Polar residues" evidence="11">
    <location>
        <begin position="4952"/>
        <end position="4961"/>
    </location>
</feature>
<dbReference type="Gene3D" id="3.40.50.300">
    <property type="entry name" value="P-loop containing nucleotide triphosphate hydrolases"/>
    <property type="match status" value="7"/>
</dbReference>
<feature type="compositionally biased region" description="Basic and acidic residues" evidence="11">
    <location>
        <begin position="4749"/>
        <end position="4774"/>
    </location>
</feature>
<dbReference type="InterPro" id="IPR011704">
    <property type="entry name" value="ATPase_dyneun-rel_AAA"/>
</dbReference>